<feature type="active site" description="Proton acceptor" evidence="2">
    <location>
        <position position="537"/>
    </location>
</feature>
<keyword evidence="3 4" id="KW-0274">FAD</keyword>
<dbReference type="Pfam" id="PF00732">
    <property type="entry name" value="GMC_oxred_N"/>
    <property type="match status" value="1"/>
</dbReference>
<evidence type="ECO:0000256" key="4">
    <source>
        <dbReference type="RuleBase" id="RU003968"/>
    </source>
</evidence>
<evidence type="ECO:0000313" key="7">
    <source>
        <dbReference type="Proteomes" id="UP000799439"/>
    </source>
</evidence>
<name>A0A9P4J302_9PEZI</name>
<dbReference type="Gene3D" id="3.50.50.60">
    <property type="entry name" value="FAD/NAD(P)-binding domain"/>
    <property type="match status" value="1"/>
</dbReference>
<dbReference type="PANTHER" id="PTHR11552:SF123">
    <property type="entry name" value="GMC OXIDOREDUCTASE (AFU_ORTHOLOGUE AFUA_2G01770)-RELATED"/>
    <property type="match status" value="1"/>
</dbReference>
<evidence type="ECO:0000256" key="1">
    <source>
        <dbReference type="ARBA" id="ARBA00010790"/>
    </source>
</evidence>
<comment type="similarity">
    <text evidence="1 4">Belongs to the GMC oxidoreductase family.</text>
</comment>
<dbReference type="InterPro" id="IPR012132">
    <property type="entry name" value="GMC_OxRdtase"/>
</dbReference>
<dbReference type="GO" id="GO:0016614">
    <property type="term" value="F:oxidoreductase activity, acting on CH-OH group of donors"/>
    <property type="evidence" value="ECO:0007669"/>
    <property type="project" value="InterPro"/>
</dbReference>
<dbReference type="EMBL" id="ML996085">
    <property type="protein sequence ID" value="KAF2153155.1"/>
    <property type="molecule type" value="Genomic_DNA"/>
</dbReference>
<proteinExistence type="inferred from homology"/>
<dbReference type="PIRSF" id="PIRSF000137">
    <property type="entry name" value="Alcohol_oxidase"/>
    <property type="match status" value="1"/>
</dbReference>
<gene>
    <name evidence="6" type="ORF">K461DRAFT_277965</name>
</gene>
<dbReference type="SUPFAM" id="SSF51905">
    <property type="entry name" value="FAD/NAD(P)-binding domain"/>
    <property type="match status" value="1"/>
</dbReference>
<organism evidence="6 7">
    <name type="scientific">Myriangium duriaei CBS 260.36</name>
    <dbReference type="NCBI Taxonomy" id="1168546"/>
    <lineage>
        <taxon>Eukaryota</taxon>
        <taxon>Fungi</taxon>
        <taxon>Dikarya</taxon>
        <taxon>Ascomycota</taxon>
        <taxon>Pezizomycotina</taxon>
        <taxon>Dothideomycetes</taxon>
        <taxon>Dothideomycetidae</taxon>
        <taxon>Myriangiales</taxon>
        <taxon>Myriangiaceae</taxon>
        <taxon>Myriangium</taxon>
    </lineage>
</organism>
<keyword evidence="7" id="KW-1185">Reference proteome</keyword>
<comment type="cofactor">
    <cofactor evidence="3">
        <name>FAD</name>
        <dbReference type="ChEBI" id="CHEBI:57692"/>
    </cofactor>
</comment>
<evidence type="ECO:0000313" key="6">
    <source>
        <dbReference type="EMBL" id="KAF2153155.1"/>
    </source>
</evidence>
<accession>A0A9P4J302</accession>
<keyword evidence="4" id="KW-0285">Flavoprotein</keyword>
<dbReference type="SUPFAM" id="SSF54373">
    <property type="entry name" value="FAD-linked reductases, C-terminal domain"/>
    <property type="match status" value="1"/>
</dbReference>
<dbReference type="InterPro" id="IPR036188">
    <property type="entry name" value="FAD/NAD-bd_sf"/>
</dbReference>
<dbReference type="PROSITE" id="PS51257">
    <property type="entry name" value="PROKAR_LIPOPROTEIN"/>
    <property type="match status" value="1"/>
</dbReference>
<reference evidence="6" key="1">
    <citation type="journal article" date="2020" name="Stud. Mycol.">
        <title>101 Dothideomycetes genomes: a test case for predicting lifestyles and emergence of pathogens.</title>
        <authorList>
            <person name="Haridas S."/>
            <person name="Albert R."/>
            <person name="Binder M."/>
            <person name="Bloem J."/>
            <person name="Labutti K."/>
            <person name="Salamov A."/>
            <person name="Andreopoulos B."/>
            <person name="Baker S."/>
            <person name="Barry K."/>
            <person name="Bills G."/>
            <person name="Bluhm B."/>
            <person name="Cannon C."/>
            <person name="Castanera R."/>
            <person name="Culley D."/>
            <person name="Daum C."/>
            <person name="Ezra D."/>
            <person name="Gonzalez J."/>
            <person name="Henrissat B."/>
            <person name="Kuo A."/>
            <person name="Liang C."/>
            <person name="Lipzen A."/>
            <person name="Lutzoni F."/>
            <person name="Magnuson J."/>
            <person name="Mondo S."/>
            <person name="Nolan M."/>
            <person name="Ohm R."/>
            <person name="Pangilinan J."/>
            <person name="Park H.-J."/>
            <person name="Ramirez L."/>
            <person name="Alfaro M."/>
            <person name="Sun H."/>
            <person name="Tritt A."/>
            <person name="Yoshinaga Y."/>
            <person name="Zwiers L.-H."/>
            <person name="Turgeon B."/>
            <person name="Goodwin S."/>
            <person name="Spatafora J."/>
            <person name="Crous P."/>
            <person name="Grigoriev I."/>
        </authorList>
    </citation>
    <scope>NUCLEOTIDE SEQUENCE</scope>
    <source>
        <strain evidence="6">CBS 260.36</strain>
    </source>
</reference>
<dbReference type="InterPro" id="IPR007867">
    <property type="entry name" value="GMC_OxRtase_C"/>
</dbReference>
<dbReference type="PANTHER" id="PTHR11552">
    <property type="entry name" value="GLUCOSE-METHANOL-CHOLINE GMC OXIDOREDUCTASE"/>
    <property type="match status" value="1"/>
</dbReference>
<dbReference type="InterPro" id="IPR000172">
    <property type="entry name" value="GMC_OxRdtase_N"/>
</dbReference>
<dbReference type="PROSITE" id="PS00623">
    <property type="entry name" value="GMC_OXRED_1"/>
    <property type="match status" value="1"/>
</dbReference>
<feature type="domain" description="Glucose-methanol-choline oxidoreductase N-terminal" evidence="5">
    <location>
        <begin position="84"/>
        <end position="107"/>
    </location>
</feature>
<evidence type="ECO:0000256" key="2">
    <source>
        <dbReference type="PIRSR" id="PIRSR000137-1"/>
    </source>
</evidence>
<sequence length="562" mass="61148">MSEKVHDFIIVGGGVAGCVLAGRLREANPDSSILLLETGDDARDHDITQDVSGFPHVRGSVLDYAFDTVPQAGLGGRVMQQWAGKCLGGSGSINAAGWTRGPACDYDRWAVLTGDDSWNYENMLPYFRKTETYNAVGSDTAHGKTGPLQVKVSTRAERLWPMHDLVGSLWASEGLKWNKDLNSGSPLGYGYPGSLWNRGKRQFPQVAYDVSLDNTKLGTKVHKILFHLPEYGKPLRARGLQTVDGQVFEAKEIILCAGVYASPQILLHSGIGPREDLSKLGIEVLVPNDEVGKNLRDDLNVRQIFKLASADIHGGVGNPAVPFAPELFHELPIDHFAYTQAGDREAVLQALRDDGIADPDSHPLMHPDKVHQEVYIMYLALLSGIEAQKLGIQQDGTCITTSVYNMAPTSRGTIRLASNNPNDRPIIDPAYLSSKVDRVIMRDALRRVYRLLMFPAANAGPATVLSEVLLDESHNPLTRNLTDEECDARIMHCSESGAHPSGTCAMGKVTDSRLRVFGTEGLRVIDASSFPDGISAHIQAAVYALAEQGADMLISDTTRSVK</sequence>
<dbReference type="OrthoDB" id="269227at2759"/>
<feature type="active site" description="Proton donor" evidence="2">
    <location>
        <position position="499"/>
    </location>
</feature>
<dbReference type="Proteomes" id="UP000799439">
    <property type="component" value="Unassembled WGS sequence"/>
</dbReference>
<dbReference type="GO" id="GO:0050660">
    <property type="term" value="F:flavin adenine dinucleotide binding"/>
    <property type="evidence" value="ECO:0007669"/>
    <property type="project" value="InterPro"/>
</dbReference>
<dbReference type="AlphaFoldDB" id="A0A9P4J302"/>
<dbReference type="Pfam" id="PF05199">
    <property type="entry name" value="GMC_oxred_C"/>
    <property type="match status" value="1"/>
</dbReference>
<feature type="binding site" evidence="3">
    <location>
        <position position="221"/>
    </location>
    <ligand>
        <name>FAD</name>
        <dbReference type="ChEBI" id="CHEBI:57692"/>
    </ligand>
</feature>
<evidence type="ECO:0000259" key="5">
    <source>
        <dbReference type="PROSITE" id="PS00623"/>
    </source>
</evidence>
<protein>
    <submittedName>
        <fullName evidence="6">GMC oxidoreductase</fullName>
    </submittedName>
</protein>
<evidence type="ECO:0000256" key="3">
    <source>
        <dbReference type="PIRSR" id="PIRSR000137-2"/>
    </source>
</evidence>
<comment type="caution">
    <text evidence="6">The sequence shown here is derived from an EMBL/GenBank/DDBJ whole genome shotgun (WGS) entry which is preliminary data.</text>
</comment>
<dbReference type="Gene3D" id="3.30.560.10">
    <property type="entry name" value="Glucose Oxidase, domain 3"/>
    <property type="match status" value="1"/>
</dbReference>